<evidence type="ECO:0000313" key="2">
    <source>
        <dbReference type="EMBL" id="SJZ47768.1"/>
    </source>
</evidence>
<dbReference type="PROSITE" id="PS51257">
    <property type="entry name" value="PROKAR_LIPOPROTEIN"/>
    <property type="match status" value="1"/>
</dbReference>
<reference evidence="3" key="2">
    <citation type="submission" date="2016-11" db="EMBL/GenBank/DDBJ databases">
        <authorList>
            <person name="Varghese N."/>
            <person name="Submissions S."/>
        </authorList>
    </citation>
    <scope>NUCLEOTIDE SEQUENCE [LARGE SCALE GENOMIC DNA]</scope>
    <source>
        <strain evidence="3">UWOS</strain>
    </source>
</reference>
<dbReference type="AlphaFoldDB" id="A0A1M6T0F6"/>
<sequence>MFGRWIAVIGFAAIFVACSSSLPKAELATHSDSSRNIPKIDNMIVSMKQSYISQCYEPILKRNPPDNQCQTDLFQMLERRYHLNYSQHNIDQASNELFFRDIDSRLRKLVRTDPEVRSAVKRGAFRNADDMLSYYREKYAFESQSN</sequence>
<evidence type="ECO:0000313" key="1">
    <source>
        <dbReference type="EMBL" id="SHK50441.1"/>
    </source>
</evidence>
<dbReference type="RefSeq" id="WP_073303339.1">
    <property type="nucleotide sequence ID" value="NZ_FRAW01000008.1"/>
</dbReference>
<dbReference type="Proteomes" id="UP000190449">
    <property type="component" value="Unassembled WGS sequence"/>
</dbReference>
<accession>A0A1M6T0F6</accession>
<dbReference type="Proteomes" id="UP000184275">
    <property type="component" value="Unassembled WGS sequence"/>
</dbReference>
<keyword evidence="3" id="KW-1185">Reference proteome</keyword>
<organism evidence="1 3">
    <name type="scientific">Fibrobacter intestinalis</name>
    <dbReference type="NCBI Taxonomy" id="28122"/>
    <lineage>
        <taxon>Bacteria</taxon>
        <taxon>Pseudomonadati</taxon>
        <taxon>Fibrobacterota</taxon>
        <taxon>Fibrobacteria</taxon>
        <taxon>Fibrobacterales</taxon>
        <taxon>Fibrobacteraceae</taxon>
        <taxon>Fibrobacter</taxon>
    </lineage>
</organism>
<evidence type="ECO:0000313" key="4">
    <source>
        <dbReference type="Proteomes" id="UP000190449"/>
    </source>
</evidence>
<dbReference type="EMBL" id="FUWU01000008">
    <property type="protein sequence ID" value="SJZ47768.1"/>
    <property type="molecule type" value="Genomic_DNA"/>
</dbReference>
<dbReference type="STRING" id="28122.SAMN02745108_00706"/>
<name>A0A1M6T0F6_9BACT</name>
<reference evidence="2 4" key="3">
    <citation type="submission" date="2017-02" db="EMBL/GenBank/DDBJ databases">
        <authorList>
            <person name="Peterson S.W."/>
        </authorList>
    </citation>
    <scope>NUCLEOTIDE SEQUENCE [LARGE SCALE GENOMIC DNA]</scope>
    <source>
        <strain evidence="2 4">ATCC 43854</strain>
    </source>
</reference>
<reference evidence="1" key="1">
    <citation type="submission" date="2016-11" db="EMBL/GenBank/DDBJ databases">
        <authorList>
            <person name="Jaros S."/>
            <person name="Januszkiewicz K."/>
            <person name="Wedrychowicz H."/>
        </authorList>
    </citation>
    <scope>NUCLEOTIDE SEQUENCE [LARGE SCALE GENOMIC DNA]</scope>
    <source>
        <strain evidence="1">UWOS</strain>
    </source>
</reference>
<protein>
    <submittedName>
        <fullName evidence="1">Uncharacterized protein</fullName>
    </submittedName>
</protein>
<proteinExistence type="predicted"/>
<accession>A0A1T4KZJ3</accession>
<gene>
    <name evidence="2" type="ORF">SAMN02745108_00706</name>
    <name evidence="1" type="ORF">SAMN05720469_10826</name>
</gene>
<evidence type="ECO:0000313" key="3">
    <source>
        <dbReference type="Proteomes" id="UP000184275"/>
    </source>
</evidence>
<dbReference type="EMBL" id="FRAW01000008">
    <property type="protein sequence ID" value="SHK50441.1"/>
    <property type="molecule type" value="Genomic_DNA"/>
</dbReference>